<accession>B3PSZ2</accession>
<name>B3PSZ2_RHIE6</name>
<organism evidence="2 3">
    <name type="scientific">Rhizobium etli (strain CIAT 652)</name>
    <dbReference type="NCBI Taxonomy" id="491916"/>
    <lineage>
        <taxon>Bacteria</taxon>
        <taxon>Pseudomonadati</taxon>
        <taxon>Pseudomonadota</taxon>
        <taxon>Alphaproteobacteria</taxon>
        <taxon>Hyphomicrobiales</taxon>
        <taxon>Rhizobiaceae</taxon>
        <taxon>Rhizobium/Agrobacterium group</taxon>
        <taxon>Rhizobium</taxon>
    </lineage>
</organism>
<evidence type="ECO:0000256" key="1">
    <source>
        <dbReference type="SAM" id="Phobius"/>
    </source>
</evidence>
<dbReference type="KEGG" id="rec:RHECIAT_CH0001177"/>
<keyword evidence="1" id="KW-1133">Transmembrane helix</keyword>
<keyword evidence="1" id="KW-0472">Membrane</keyword>
<reference evidence="2 3" key="1">
    <citation type="submission" date="2008-04" db="EMBL/GenBank/DDBJ databases">
        <title>Genome diversity and DNA divergence of Rhizobium etli.</title>
        <authorList>
            <person name="Gonzalez V."/>
            <person name="Acosta J.L."/>
            <person name="Santamaria R.I."/>
            <person name="Bustos P."/>
            <person name="Hernandez-Gonzalez I.L."/>
            <person name="Fernandez J.L."/>
            <person name="Diaz R."/>
            <person name="Flores M."/>
            <person name="Mora J."/>
            <person name="Palacios R."/>
            <person name="Davila G."/>
        </authorList>
    </citation>
    <scope>NUCLEOTIDE SEQUENCE [LARGE SCALE GENOMIC DNA]</scope>
    <source>
        <strain evidence="2 3">CIAT 652</strain>
    </source>
</reference>
<keyword evidence="1" id="KW-0812">Transmembrane</keyword>
<feature type="transmembrane region" description="Helical" evidence="1">
    <location>
        <begin position="46"/>
        <end position="68"/>
    </location>
</feature>
<gene>
    <name evidence="2" type="ordered locus">RHECIAT_CH0001177</name>
</gene>
<evidence type="ECO:0000313" key="3">
    <source>
        <dbReference type="Proteomes" id="UP000008817"/>
    </source>
</evidence>
<dbReference type="HOGENOM" id="CLU_128749_1_0_5"/>
<protein>
    <submittedName>
        <fullName evidence="2">Uncharacterized protein</fullName>
    </submittedName>
</protein>
<proteinExistence type="predicted"/>
<dbReference type="Proteomes" id="UP000008817">
    <property type="component" value="Chromosome"/>
</dbReference>
<dbReference type="eggNOG" id="ENOG5033IT7">
    <property type="taxonomic scope" value="Bacteria"/>
</dbReference>
<dbReference type="EMBL" id="CP001074">
    <property type="protein sequence ID" value="ACE90158.1"/>
    <property type="molecule type" value="Genomic_DNA"/>
</dbReference>
<sequence>MIQARAEIMSRAIAITRSLDKVKHIILNFKAKELGMPLRFFRQNNILVTVVSLSLGLSGCVTNAGGVLKSEDQSRALSGERTKMGQSYNLNVDCTAATIPHISLVQPPSHGSVEFVREKVFSNYKESQRVKCNSKRSPGVAEYYTSQSGYSGKDMYKVRVSYGEGTIRDVTVNINVIKN</sequence>
<evidence type="ECO:0000313" key="2">
    <source>
        <dbReference type="EMBL" id="ACE90158.1"/>
    </source>
</evidence>
<dbReference type="AlphaFoldDB" id="B3PSZ2"/>